<dbReference type="Proteomes" id="UP001501295">
    <property type="component" value="Unassembled WGS sequence"/>
</dbReference>
<gene>
    <name evidence="23" type="primary">ftsW</name>
    <name evidence="23" type="ORF">GCM10025780_32390</name>
</gene>
<keyword evidence="3" id="KW-1003">Cell membrane</keyword>
<dbReference type="NCBIfam" id="TIGR02614">
    <property type="entry name" value="ftsW"/>
    <property type="match status" value="1"/>
</dbReference>
<evidence type="ECO:0000256" key="20">
    <source>
        <dbReference type="ARBA" id="ARBA00049902"/>
    </source>
</evidence>
<dbReference type="Pfam" id="PF01098">
    <property type="entry name" value="FTSW_RODA_SPOVE"/>
    <property type="match status" value="1"/>
</dbReference>
<feature type="transmembrane region" description="Helical" evidence="22">
    <location>
        <begin position="118"/>
        <end position="137"/>
    </location>
</feature>
<feature type="transmembrane region" description="Helical" evidence="22">
    <location>
        <begin position="186"/>
        <end position="205"/>
    </location>
</feature>
<sequence>MADTPSNLPRRLLASAASRRGGAAKRTYATDGERTAAAVVRVKKIFAAETGTFFVLLGTALFLVVFGVVMVLSSSSVEQFVATKDFFGAFVRQGIFAAVGIPLMLLASRVSSRTWQKYAWHLLVASMVLQLLVFSPLGVTVNGNRNWIHIGSFSAQPSEFMKLSLAIWIGMILVKKGDKLLDWRQVAVPLVPVVIIALALVLRGGDLGTSLILMMLVAVAVFIAGVPLKFFIVPLIVIAVALPVITHSASSRTSRISAWLDGCSSAADYQSTCWQTTHGLWALASGGVFGVGLGNSKAKWSWLPEADNDFIFAIIGEELGLIGACVVLALFIVLAVSFVKVVRRSDDPFVRIVTGGIMAWIVGEALVNIAVVLGLLPVLGVPLPLISAGGSSLVFTLLGLGVVLSFVRQHDDADLPVENSRGRAREQVGSLR</sequence>
<comment type="caution">
    <text evidence="23">The sequence shown here is derived from an EMBL/GenBank/DDBJ whole genome shotgun (WGS) entry which is preliminary data.</text>
</comment>
<proteinExistence type="inferred from homology"/>
<comment type="similarity">
    <text evidence="16">Belongs to the SEDS family. FtsW subfamily.</text>
</comment>
<evidence type="ECO:0000256" key="15">
    <source>
        <dbReference type="ARBA" id="ARBA00033270"/>
    </source>
</evidence>
<evidence type="ECO:0000313" key="23">
    <source>
        <dbReference type="EMBL" id="GAA4684066.1"/>
    </source>
</evidence>
<accession>A0ABP8W885</accession>
<evidence type="ECO:0000256" key="6">
    <source>
        <dbReference type="ARBA" id="ARBA00022679"/>
    </source>
</evidence>
<comment type="subcellular location">
    <subcellularLocation>
        <location evidence="1">Cell membrane</location>
        <topology evidence="1">Multi-pass membrane protein</topology>
    </subcellularLocation>
</comment>
<keyword evidence="11 22" id="KW-0472">Membrane</keyword>
<feature type="transmembrane region" description="Helical" evidence="22">
    <location>
        <begin position="211"/>
        <end position="242"/>
    </location>
</feature>
<keyword evidence="12" id="KW-0131">Cell cycle</keyword>
<keyword evidence="4" id="KW-0132">Cell division</keyword>
<comment type="catalytic activity">
    <reaction evidence="20">
        <text>[GlcNAc-(1-&gt;4)-Mur2Ac(oyl-L-Ala-gamma-D-Glu-L-Lys-D-Ala-D-Ala)](n)-di-trans,octa-cis-undecaprenyl diphosphate + beta-D-GlcNAc-(1-&gt;4)-Mur2Ac(oyl-L-Ala-gamma-D-Glu-L-Lys-D-Ala-D-Ala)-di-trans,octa-cis-undecaprenyl diphosphate = [GlcNAc-(1-&gt;4)-Mur2Ac(oyl-L-Ala-gamma-D-Glu-L-Lys-D-Ala-D-Ala)](n+1)-di-trans,octa-cis-undecaprenyl diphosphate + di-trans,octa-cis-undecaprenyl diphosphate + H(+)</text>
        <dbReference type="Rhea" id="RHEA:23708"/>
        <dbReference type="Rhea" id="RHEA-COMP:9602"/>
        <dbReference type="Rhea" id="RHEA-COMP:9603"/>
        <dbReference type="ChEBI" id="CHEBI:15378"/>
        <dbReference type="ChEBI" id="CHEBI:58405"/>
        <dbReference type="ChEBI" id="CHEBI:60033"/>
        <dbReference type="ChEBI" id="CHEBI:78435"/>
        <dbReference type="EC" id="2.4.99.28"/>
    </reaction>
</comment>
<keyword evidence="13" id="KW-0961">Cell wall biogenesis/degradation</keyword>
<dbReference type="InterPro" id="IPR001182">
    <property type="entry name" value="FtsW/RodA"/>
</dbReference>
<evidence type="ECO:0000256" key="21">
    <source>
        <dbReference type="ARBA" id="ARBA00049966"/>
    </source>
</evidence>
<dbReference type="PANTHER" id="PTHR30474">
    <property type="entry name" value="CELL CYCLE PROTEIN"/>
    <property type="match status" value="1"/>
</dbReference>
<keyword evidence="6" id="KW-0808">Transferase</keyword>
<keyword evidence="5" id="KW-0328">Glycosyltransferase</keyword>
<evidence type="ECO:0000256" key="11">
    <source>
        <dbReference type="ARBA" id="ARBA00023136"/>
    </source>
</evidence>
<evidence type="ECO:0000256" key="22">
    <source>
        <dbReference type="SAM" id="Phobius"/>
    </source>
</evidence>
<feature type="transmembrane region" description="Helical" evidence="22">
    <location>
        <begin position="280"/>
        <end position="298"/>
    </location>
</feature>
<evidence type="ECO:0000256" key="4">
    <source>
        <dbReference type="ARBA" id="ARBA00022618"/>
    </source>
</evidence>
<reference evidence="24" key="1">
    <citation type="journal article" date="2019" name="Int. J. Syst. Evol. Microbiol.">
        <title>The Global Catalogue of Microorganisms (GCM) 10K type strain sequencing project: providing services to taxonomists for standard genome sequencing and annotation.</title>
        <authorList>
            <consortium name="The Broad Institute Genomics Platform"/>
            <consortium name="The Broad Institute Genome Sequencing Center for Infectious Disease"/>
            <person name="Wu L."/>
            <person name="Ma J."/>
        </authorList>
    </citation>
    <scope>NUCLEOTIDE SEQUENCE [LARGE SCALE GENOMIC DNA]</scope>
    <source>
        <strain evidence="24">JCM 18956</strain>
    </source>
</reference>
<evidence type="ECO:0000256" key="13">
    <source>
        <dbReference type="ARBA" id="ARBA00023316"/>
    </source>
</evidence>
<keyword evidence="8" id="KW-0133">Cell shape</keyword>
<dbReference type="EC" id="2.4.99.28" evidence="19"/>
<evidence type="ECO:0000256" key="8">
    <source>
        <dbReference type="ARBA" id="ARBA00022960"/>
    </source>
</evidence>
<evidence type="ECO:0000256" key="16">
    <source>
        <dbReference type="ARBA" id="ARBA00038053"/>
    </source>
</evidence>
<evidence type="ECO:0000256" key="10">
    <source>
        <dbReference type="ARBA" id="ARBA00022989"/>
    </source>
</evidence>
<feature type="transmembrane region" description="Helical" evidence="22">
    <location>
        <begin position="310"/>
        <end position="336"/>
    </location>
</feature>
<evidence type="ECO:0000256" key="3">
    <source>
        <dbReference type="ARBA" id="ARBA00022475"/>
    </source>
</evidence>
<organism evidence="23 24">
    <name type="scientific">Frondihabitans cladoniiphilus</name>
    <dbReference type="NCBI Taxonomy" id="715785"/>
    <lineage>
        <taxon>Bacteria</taxon>
        <taxon>Bacillati</taxon>
        <taxon>Actinomycetota</taxon>
        <taxon>Actinomycetes</taxon>
        <taxon>Micrococcales</taxon>
        <taxon>Microbacteriaceae</taxon>
        <taxon>Frondihabitans</taxon>
    </lineage>
</organism>
<evidence type="ECO:0000256" key="1">
    <source>
        <dbReference type="ARBA" id="ARBA00004651"/>
    </source>
</evidence>
<feature type="transmembrane region" description="Helical" evidence="22">
    <location>
        <begin position="86"/>
        <end position="106"/>
    </location>
</feature>
<dbReference type="InterPro" id="IPR018365">
    <property type="entry name" value="Cell_cycle_FtsW-rel_CS"/>
</dbReference>
<dbReference type="PANTHER" id="PTHR30474:SF2">
    <property type="entry name" value="PEPTIDOGLYCAN GLYCOSYLTRANSFERASE FTSW-RELATED"/>
    <property type="match status" value="1"/>
</dbReference>
<evidence type="ECO:0000256" key="14">
    <source>
        <dbReference type="ARBA" id="ARBA00032370"/>
    </source>
</evidence>
<keyword evidence="9" id="KW-0573">Peptidoglycan synthesis</keyword>
<evidence type="ECO:0000256" key="18">
    <source>
        <dbReference type="ARBA" id="ARBA00041418"/>
    </source>
</evidence>
<comment type="pathway">
    <text evidence="2">Cell wall biogenesis; peptidoglycan biosynthesis.</text>
</comment>
<dbReference type="EMBL" id="BAABLM010000010">
    <property type="protein sequence ID" value="GAA4684066.1"/>
    <property type="molecule type" value="Genomic_DNA"/>
</dbReference>
<evidence type="ECO:0000313" key="24">
    <source>
        <dbReference type="Proteomes" id="UP001501295"/>
    </source>
</evidence>
<evidence type="ECO:0000256" key="5">
    <source>
        <dbReference type="ARBA" id="ARBA00022676"/>
    </source>
</evidence>
<evidence type="ECO:0000256" key="12">
    <source>
        <dbReference type="ARBA" id="ARBA00023306"/>
    </source>
</evidence>
<dbReference type="PROSITE" id="PS00428">
    <property type="entry name" value="FTSW_RODA_SPOVE"/>
    <property type="match status" value="1"/>
</dbReference>
<evidence type="ECO:0000256" key="19">
    <source>
        <dbReference type="ARBA" id="ARBA00044770"/>
    </source>
</evidence>
<keyword evidence="24" id="KW-1185">Reference proteome</keyword>
<keyword evidence="7 22" id="KW-0812">Transmembrane</keyword>
<evidence type="ECO:0000256" key="9">
    <source>
        <dbReference type="ARBA" id="ARBA00022984"/>
    </source>
</evidence>
<comment type="function">
    <text evidence="21">Peptidoglycan polymerase that is essential for cell division.</text>
</comment>
<dbReference type="InterPro" id="IPR013437">
    <property type="entry name" value="FtsW"/>
</dbReference>
<feature type="transmembrane region" description="Helical" evidence="22">
    <location>
        <begin position="53"/>
        <end position="74"/>
    </location>
</feature>
<evidence type="ECO:0000256" key="2">
    <source>
        <dbReference type="ARBA" id="ARBA00004752"/>
    </source>
</evidence>
<feature type="transmembrane region" description="Helical" evidence="22">
    <location>
        <begin position="357"/>
        <end position="379"/>
    </location>
</feature>
<dbReference type="RefSeq" id="WP_345376974.1">
    <property type="nucleotide sequence ID" value="NZ_BAABLM010000010.1"/>
</dbReference>
<name>A0ABP8W885_9MICO</name>
<evidence type="ECO:0000256" key="17">
    <source>
        <dbReference type="ARBA" id="ARBA00041185"/>
    </source>
</evidence>
<feature type="transmembrane region" description="Helical" evidence="22">
    <location>
        <begin position="385"/>
        <end position="407"/>
    </location>
</feature>
<evidence type="ECO:0000256" key="7">
    <source>
        <dbReference type="ARBA" id="ARBA00022692"/>
    </source>
</evidence>
<protein>
    <recommendedName>
        <fullName evidence="17">Probable peptidoglycan glycosyltransferase FtsW</fullName>
        <ecNumber evidence="19">2.4.99.28</ecNumber>
    </recommendedName>
    <alternativeName>
        <fullName evidence="18">Cell division protein FtsW</fullName>
    </alternativeName>
    <alternativeName>
        <fullName evidence="15">Cell wall polymerase</fullName>
    </alternativeName>
    <alternativeName>
        <fullName evidence="14">Peptidoglycan polymerase</fullName>
    </alternativeName>
</protein>
<keyword evidence="10 22" id="KW-1133">Transmembrane helix</keyword>